<evidence type="ECO:0000259" key="9">
    <source>
        <dbReference type="Pfam" id="PF25019"/>
    </source>
</evidence>
<evidence type="ECO:0000256" key="5">
    <source>
        <dbReference type="ARBA" id="ARBA00022840"/>
    </source>
</evidence>
<evidence type="ECO:0000256" key="2">
    <source>
        <dbReference type="ARBA" id="ARBA00022737"/>
    </source>
</evidence>
<dbReference type="Gene3D" id="3.40.50.300">
    <property type="entry name" value="P-loop containing nucleotide triphosphate hydrolases"/>
    <property type="match status" value="1"/>
</dbReference>
<proteinExistence type="predicted"/>
<keyword evidence="2" id="KW-0677">Repeat</keyword>
<dbReference type="InterPro" id="IPR036388">
    <property type="entry name" value="WH-like_DNA-bd_sf"/>
</dbReference>
<dbReference type="Gene3D" id="3.80.10.10">
    <property type="entry name" value="Ribonuclease Inhibitor"/>
    <property type="match status" value="4"/>
</dbReference>
<keyword evidence="11" id="KW-1185">Reference proteome</keyword>
<dbReference type="PANTHER" id="PTHR36766">
    <property type="entry name" value="PLANT BROAD-SPECTRUM MILDEW RESISTANCE PROTEIN RPW8"/>
    <property type="match status" value="1"/>
</dbReference>
<dbReference type="Gene3D" id="1.20.5.4130">
    <property type="match status" value="1"/>
</dbReference>
<dbReference type="Pfam" id="PF25019">
    <property type="entry name" value="LRR_R13L1-DRL21"/>
    <property type="match status" value="1"/>
</dbReference>
<dbReference type="InterPro" id="IPR056789">
    <property type="entry name" value="LRR_R13L1-DRL21"/>
</dbReference>
<feature type="domain" description="R13L1/DRL21-like LRR repeat region" evidence="9">
    <location>
        <begin position="685"/>
        <end position="819"/>
    </location>
</feature>
<dbReference type="SUPFAM" id="SSF52047">
    <property type="entry name" value="RNI-like"/>
    <property type="match status" value="1"/>
</dbReference>
<dbReference type="InterPro" id="IPR027417">
    <property type="entry name" value="P-loop_NTPase"/>
</dbReference>
<keyword evidence="1" id="KW-0433">Leucine-rich repeat</keyword>
<evidence type="ECO:0000256" key="3">
    <source>
        <dbReference type="ARBA" id="ARBA00022741"/>
    </source>
</evidence>
<evidence type="ECO:0000313" key="10">
    <source>
        <dbReference type="EMBL" id="KAJ9158568.1"/>
    </source>
</evidence>
<dbReference type="Pfam" id="PF23559">
    <property type="entry name" value="WHD_DRP"/>
    <property type="match status" value="1"/>
</dbReference>
<dbReference type="Proteomes" id="UP001174677">
    <property type="component" value="Chromosome 14"/>
</dbReference>
<dbReference type="InterPro" id="IPR041118">
    <property type="entry name" value="Rx_N"/>
</dbReference>
<dbReference type="SUPFAM" id="SSF52540">
    <property type="entry name" value="P-loop containing nucleoside triphosphate hydrolases"/>
    <property type="match status" value="1"/>
</dbReference>
<dbReference type="Pfam" id="PF00931">
    <property type="entry name" value="NB-ARC"/>
    <property type="match status" value="1"/>
</dbReference>
<name>A0ABQ9L470_HEVBR</name>
<feature type="domain" description="Disease resistance protein winged helix" evidence="8">
    <location>
        <begin position="421"/>
        <end position="493"/>
    </location>
</feature>
<evidence type="ECO:0000256" key="1">
    <source>
        <dbReference type="ARBA" id="ARBA00022614"/>
    </source>
</evidence>
<evidence type="ECO:0000259" key="6">
    <source>
        <dbReference type="Pfam" id="PF00931"/>
    </source>
</evidence>
<comment type="caution">
    <text evidence="10">The sequence shown here is derived from an EMBL/GenBank/DDBJ whole genome shotgun (WGS) entry which is preliminary data.</text>
</comment>
<dbReference type="EMBL" id="JARPOI010000014">
    <property type="protein sequence ID" value="KAJ9158568.1"/>
    <property type="molecule type" value="Genomic_DNA"/>
</dbReference>
<dbReference type="SUPFAM" id="SSF52058">
    <property type="entry name" value="L domain-like"/>
    <property type="match status" value="1"/>
</dbReference>
<protein>
    <submittedName>
        <fullName evidence="10">Uncharacterized protein</fullName>
    </submittedName>
</protein>
<evidence type="ECO:0000259" key="8">
    <source>
        <dbReference type="Pfam" id="PF23559"/>
    </source>
</evidence>
<accession>A0ABQ9L470</accession>
<dbReference type="InterPro" id="IPR002182">
    <property type="entry name" value="NB-ARC"/>
</dbReference>
<organism evidence="10 11">
    <name type="scientific">Hevea brasiliensis</name>
    <name type="common">Para rubber tree</name>
    <name type="synonym">Siphonia brasiliensis</name>
    <dbReference type="NCBI Taxonomy" id="3981"/>
    <lineage>
        <taxon>Eukaryota</taxon>
        <taxon>Viridiplantae</taxon>
        <taxon>Streptophyta</taxon>
        <taxon>Embryophyta</taxon>
        <taxon>Tracheophyta</taxon>
        <taxon>Spermatophyta</taxon>
        <taxon>Magnoliopsida</taxon>
        <taxon>eudicotyledons</taxon>
        <taxon>Gunneridae</taxon>
        <taxon>Pentapetalae</taxon>
        <taxon>rosids</taxon>
        <taxon>fabids</taxon>
        <taxon>Malpighiales</taxon>
        <taxon>Euphorbiaceae</taxon>
        <taxon>Crotonoideae</taxon>
        <taxon>Micrandreae</taxon>
        <taxon>Hevea</taxon>
    </lineage>
</organism>
<feature type="domain" description="NB-ARC" evidence="6">
    <location>
        <begin position="166"/>
        <end position="338"/>
    </location>
</feature>
<keyword evidence="5" id="KW-0067">ATP-binding</keyword>
<dbReference type="InterPro" id="IPR058922">
    <property type="entry name" value="WHD_DRP"/>
</dbReference>
<keyword evidence="4" id="KW-0611">Plant defense</keyword>
<gene>
    <name evidence="10" type="ORF">P3X46_024137</name>
</gene>
<dbReference type="Gene3D" id="1.10.10.10">
    <property type="entry name" value="Winged helix-like DNA-binding domain superfamily/Winged helix DNA-binding domain"/>
    <property type="match status" value="1"/>
</dbReference>
<dbReference type="InterPro" id="IPR032675">
    <property type="entry name" value="LRR_dom_sf"/>
</dbReference>
<keyword evidence="3" id="KW-0547">Nucleotide-binding</keyword>
<feature type="domain" description="Disease resistance N-terminal" evidence="7">
    <location>
        <begin position="10"/>
        <end position="92"/>
    </location>
</feature>
<dbReference type="PANTHER" id="PTHR36766:SF38">
    <property type="entry name" value="DISEASE RESISTANCE PROTEIN RGA3"/>
    <property type="match status" value="1"/>
</dbReference>
<sequence>MADAILSRIVVEIIKKLGSRVLQETRLWWGVKEELEKLRRTVSTIQAVLLDAEQQYWQKHQIKDWVDSLKDAFYDADDLLDEFSTDVLVKRMMTGNKMVKEVRLFFSSSNPFVYGLKMAHKIGKVRSKLDETVANRKFHLDEIAAPMVEEREQTHSSLPLVVVGREDDKKKIIDFLLSSSYGENVSIISIVGVGGLGKTTLAQLAYNDVRVKSYFEFKMWVCISENFDVKIVVEKILESLDGEKPKNLELNTLKDLLWEKINEKKYLLVLDDLWNEDSKKWFDLKDLLARGACGSKIIVTTRLENVAKMIRSDETSKLQGLCDAKSWLLFKKMAFKQEQVTSAKHEIIGREIVTKCVGVPLAIRAIGSLLYYKNAINEWESFKEKEFLYLNEGEINIMKTLRLSYDHLPSHLKCCFAYCRLFPKGSKIKIEYLVNLWMAQGLIELSDSKQSFKDVGLKYFKDLLWRSFFQDVEEDILGNLRSCRMHDLMYDLILQVAREGITLLNSDAELVKEGTRHVSIGFKVESWQKIASCLPIVTKVRTFTSFNWSKMYDIKEVECHDIFSKLSRVRLLNLCDLGIEKVPHSIDKLKHVRFLDLSDNKGIEFLPDSIIKLQNLQILRLVNCERLKQLPKHIKKLVNLQRLFLEGCVSLTHMPHGIGQLTSIEDLSLFMVDKDNGVSKHGGALSELSNLNNLRDVLRIMNLRYVKNPASEFKAANLKEKQHLQALTLSWKLGDPYDNNSDSGPDDVENDEEMSLEELRPHLNLKWLLVYGCGRLMFPSWISSLTNLVELRIDNCKKCQHFPPLDQFPSLKSLAIENFTDLEYIESGINCDNALFFPSLERLWLLNCPNLKGWRRDTSTPQLLQFHCLDYLDIRSCPNLTSMPLIPSVQKLVLKNASKKSLEDILKMKISVSQSTSSCSSISHSQLKILNIENIEDLEVLPEELFTNPISLRQLYIRYCPRITKVSSALRHLTSLEHLVFLACEELDLSDSEDHSDMPWQYLRSLRVLHLINLNKLESVPKGLQHVPTLCRLLIKSCPNLISLPEWIGSLTALQAFGIHECPQLSERCKSKMGADWPKIAHIPNIYIEGRWIQVDGIYKL</sequence>
<dbReference type="PRINTS" id="PR00364">
    <property type="entry name" value="DISEASERSIST"/>
</dbReference>
<evidence type="ECO:0000256" key="4">
    <source>
        <dbReference type="ARBA" id="ARBA00022821"/>
    </source>
</evidence>
<evidence type="ECO:0000313" key="11">
    <source>
        <dbReference type="Proteomes" id="UP001174677"/>
    </source>
</evidence>
<dbReference type="Pfam" id="PF18052">
    <property type="entry name" value="Rx_N"/>
    <property type="match status" value="1"/>
</dbReference>
<evidence type="ECO:0000259" key="7">
    <source>
        <dbReference type="Pfam" id="PF18052"/>
    </source>
</evidence>
<reference evidence="10" key="1">
    <citation type="journal article" date="2023" name="Plant Biotechnol. J.">
        <title>Chromosome-level wild Hevea brasiliensis genome provides new tools for genomic-assisted breeding and valuable loci to elevate rubber yield.</title>
        <authorList>
            <person name="Cheng H."/>
            <person name="Song X."/>
            <person name="Hu Y."/>
            <person name="Wu T."/>
            <person name="Yang Q."/>
            <person name="An Z."/>
            <person name="Feng S."/>
            <person name="Deng Z."/>
            <person name="Wu W."/>
            <person name="Zeng X."/>
            <person name="Tu M."/>
            <person name="Wang X."/>
            <person name="Huang H."/>
        </authorList>
    </citation>
    <scope>NUCLEOTIDE SEQUENCE</scope>
    <source>
        <strain evidence="10">MT/VB/25A 57/8</strain>
    </source>
</reference>